<dbReference type="AlphaFoldDB" id="A0A419W3F9"/>
<protein>
    <submittedName>
        <fullName evidence="1">Uncharacterized protein</fullName>
    </submittedName>
</protein>
<name>A0A419W3F9_9BACT</name>
<accession>A0A419W3F9</accession>
<proteinExistence type="predicted"/>
<dbReference type="RefSeq" id="WP_120271460.1">
    <property type="nucleotide sequence ID" value="NZ_RAPN01000001.1"/>
</dbReference>
<evidence type="ECO:0000313" key="2">
    <source>
        <dbReference type="Proteomes" id="UP000283387"/>
    </source>
</evidence>
<sequence>MNNNLPAINHSNSDLCGNYGLELQASYLAPSGFNYQAGVRELDGLIIVEAVAEGVGCTYLCGIRILNKADKTLVAEINVPRNVHYSRQKCVDLVSKELVESLVNAAAKGQYCIDREAALEKINTLLDNCYFEQSRKSILIWAESIGII</sequence>
<gene>
    <name evidence="1" type="ORF">BC643_0357</name>
</gene>
<evidence type="ECO:0000313" key="1">
    <source>
        <dbReference type="EMBL" id="RKD90021.1"/>
    </source>
</evidence>
<dbReference type="Proteomes" id="UP000283387">
    <property type="component" value="Unassembled WGS sequence"/>
</dbReference>
<dbReference type="EMBL" id="RAPN01000001">
    <property type="protein sequence ID" value="RKD90021.1"/>
    <property type="molecule type" value="Genomic_DNA"/>
</dbReference>
<dbReference type="OrthoDB" id="9824593at2"/>
<keyword evidence="2" id="KW-1185">Reference proteome</keyword>
<organism evidence="1 2">
    <name type="scientific">Mangrovibacterium diazotrophicum</name>
    <dbReference type="NCBI Taxonomy" id="1261403"/>
    <lineage>
        <taxon>Bacteria</taxon>
        <taxon>Pseudomonadati</taxon>
        <taxon>Bacteroidota</taxon>
        <taxon>Bacteroidia</taxon>
        <taxon>Marinilabiliales</taxon>
        <taxon>Prolixibacteraceae</taxon>
        <taxon>Mangrovibacterium</taxon>
    </lineage>
</organism>
<reference evidence="1 2" key="1">
    <citation type="submission" date="2018-09" db="EMBL/GenBank/DDBJ databases">
        <title>Genomic Encyclopedia of Archaeal and Bacterial Type Strains, Phase II (KMG-II): from individual species to whole genera.</title>
        <authorList>
            <person name="Goeker M."/>
        </authorList>
    </citation>
    <scope>NUCLEOTIDE SEQUENCE [LARGE SCALE GENOMIC DNA]</scope>
    <source>
        <strain evidence="1 2">DSM 27148</strain>
    </source>
</reference>
<comment type="caution">
    <text evidence="1">The sequence shown here is derived from an EMBL/GenBank/DDBJ whole genome shotgun (WGS) entry which is preliminary data.</text>
</comment>